<proteinExistence type="inferred from homology"/>
<organism evidence="4">
    <name type="scientific">Ignisphaera aggregans</name>
    <dbReference type="NCBI Taxonomy" id="334771"/>
    <lineage>
        <taxon>Archaea</taxon>
        <taxon>Thermoproteota</taxon>
        <taxon>Thermoprotei</taxon>
        <taxon>Desulfurococcales</taxon>
        <taxon>Desulfurococcaceae</taxon>
        <taxon>Ignisphaera</taxon>
    </lineage>
</organism>
<evidence type="ECO:0000256" key="1">
    <source>
        <dbReference type="ARBA" id="ARBA00007118"/>
    </source>
</evidence>
<reference evidence="4" key="1">
    <citation type="journal article" date="2020" name="mSystems">
        <title>Genome- and Community-Level Interaction Insights into Carbon Utilization and Element Cycling Functions of Hydrothermarchaeota in Hydrothermal Sediment.</title>
        <authorList>
            <person name="Zhou Z."/>
            <person name="Liu Y."/>
            <person name="Xu W."/>
            <person name="Pan J."/>
            <person name="Luo Z.H."/>
            <person name="Li M."/>
        </authorList>
    </citation>
    <scope>NUCLEOTIDE SEQUENCE [LARGE SCALE GENOMIC DNA]</scope>
    <source>
        <strain evidence="4">SpSt-658</strain>
    </source>
</reference>
<accession>A0A7C4D3K5</accession>
<name>A0A7C4D3K5_9CREN</name>
<dbReference type="Gene3D" id="3.40.109.10">
    <property type="entry name" value="NADH Oxidase"/>
    <property type="match status" value="1"/>
</dbReference>
<dbReference type="PANTHER" id="PTHR43673">
    <property type="entry name" value="NAD(P)H NITROREDUCTASE YDGI-RELATED"/>
    <property type="match status" value="1"/>
</dbReference>
<comment type="similarity">
    <text evidence="1">Belongs to the nitroreductase family.</text>
</comment>
<dbReference type="EMBL" id="DTCA01000109">
    <property type="protein sequence ID" value="HGM07444.1"/>
    <property type="molecule type" value="Genomic_DNA"/>
</dbReference>
<dbReference type="InterPro" id="IPR000415">
    <property type="entry name" value="Nitroreductase-like"/>
</dbReference>
<evidence type="ECO:0000259" key="3">
    <source>
        <dbReference type="Pfam" id="PF00881"/>
    </source>
</evidence>
<feature type="domain" description="Nitroreductase" evidence="3">
    <location>
        <begin position="16"/>
        <end position="69"/>
    </location>
</feature>
<dbReference type="Pfam" id="PF00881">
    <property type="entry name" value="Nitroreductase"/>
    <property type="match status" value="2"/>
</dbReference>
<keyword evidence="2" id="KW-0560">Oxidoreductase</keyword>
<dbReference type="InterPro" id="IPR029479">
    <property type="entry name" value="Nitroreductase"/>
</dbReference>
<protein>
    <submittedName>
        <fullName evidence="4">Nitroreductase family protein</fullName>
    </submittedName>
</protein>
<comment type="caution">
    <text evidence="4">The sequence shown here is derived from an EMBL/GenBank/DDBJ whole genome shotgun (WGS) entry which is preliminary data.</text>
</comment>
<evidence type="ECO:0000256" key="2">
    <source>
        <dbReference type="ARBA" id="ARBA00023002"/>
    </source>
</evidence>
<dbReference type="GO" id="GO:0016491">
    <property type="term" value="F:oxidoreductase activity"/>
    <property type="evidence" value="ECO:0007669"/>
    <property type="project" value="UniProtKB-KW"/>
</dbReference>
<gene>
    <name evidence="4" type="ORF">ENU31_03435</name>
</gene>
<evidence type="ECO:0000313" key="4">
    <source>
        <dbReference type="EMBL" id="HGM07444.1"/>
    </source>
</evidence>
<dbReference type="PANTHER" id="PTHR43673:SF10">
    <property type="entry name" value="NADH DEHYDROGENASE_NAD(P)H NITROREDUCTASE XCC3605-RELATED"/>
    <property type="match status" value="1"/>
</dbReference>
<sequence length="178" mass="20038">MNISEHDKEILIKFLLTRRSIRKFKPDPIDMETVKRILDIARYAPSAGNRQPWIFIVVTDKEIKTKLAAIHPWAYPLNEAPIGIVIACDKNVSPDSYQVDCANATMYVMLAAHALGLGTVWLQTLKNIGDIQKILNLPSNYIPISMIALGYPAESPQLRSRKSLGDITYINSYGNRLE</sequence>
<dbReference type="AlphaFoldDB" id="A0A7C4D3K5"/>
<dbReference type="SUPFAM" id="SSF55469">
    <property type="entry name" value="FMN-dependent nitroreductase-like"/>
    <property type="match status" value="1"/>
</dbReference>
<feature type="domain" description="Nitroreductase" evidence="3">
    <location>
        <begin position="77"/>
        <end position="151"/>
    </location>
</feature>